<protein>
    <submittedName>
        <fullName evidence="1">Uncharacterized protein</fullName>
    </submittedName>
</protein>
<name>A0A8S0PSN6_OLEEU</name>
<reference evidence="1 2" key="1">
    <citation type="submission" date="2019-12" db="EMBL/GenBank/DDBJ databases">
        <authorList>
            <person name="Alioto T."/>
            <person name="Alioto T."/>
            <person name="Gomez Garrido J."/>
        </authorList>
    </citation>
    <scope>NUCLEOTIDE SEQUENCE [LARGE SCALE GENOMIC DNA]</scope>
</reference>
<gene>
    <name evidence="1" type="ORF">OLEA9_A110103</name>
</gene>
<evidence type="ECO:0000313" key="2">
    <source>
        <dbReference type="Proteomes" id="UP000594638"/>
    </source>
</evidence>
<dbReference type="Gramene" id="OE9A110103T1">
    <property type="protein sequence ID" value="OE9A110103C1"/>
    <property type="gene ID" value="OE9A110103"/>
</dbReference>
<dbReference type="AlphaFoldDB" id="A0A8S0PSN6"/>
<proteinExistence type="predicted"/>
<organism evidence="1 2">
    <name type="scientific">Olea europaea subsp. europaea</name>
    <dbReference type="NCBI Taxonomy" id="158383"/>
    <lineage>
        <taxon>Eukaryota</taxon>
        <taxon>Viridiplantae</taxon>
        <taxon>Streptophyta</taxon>
        <taxon>Embryophyta</taxon>
        <taxon>Tracheophyta</taxon>
        <taxon>Spermatophyta</taxon>
        <taxon>Magnoliopsida</taxon>
        <taxon>eudicotyledons</taxon>
        <taxon>Gunneridae</taxon>
        <taxon>Pentapetalae</taxon>
        <taxon>asterids</taxon>
        <taxon>lamiids</taxon>
        <taxon>Lamiales</taxon>
        <taxon>Oleaceae</taxon>
        <taxon>Oleeae</taxon>
        <taxon>Olea</taxon>
    </lineage>
</organism>
<accession>A0A8S0PSN6</accession>
<keyword evidence="2" id="KW-1185">Reference proteome</keyword>
<comment type="caution">
    <text evidence="1">The sequence shown here is derived from an EMBL/GenBank/DDBJ whole genome shotgun (WGS) entry which is preliminary data.</text>
</comment>
<evidence type="ECO:0000313" key="1">
    <source>
        <dbReference type="EMBL" id="CAA2957162.1"/>
    </source>
</evidence>
<dbReference type="Proteomes" id="UP000594638">
    <property type="component" value="Unassembled WGS sequence"/>
</dbReference>
<sequence length="206" mass="23225">MASKTENKFKNRFDSNTRVCGLSTGQVSLHRILHAISTVPPLPPPRPSDNHREEEETLVLNGEQTENKVLLGIDLKKKMPQDNDCDSQPAKIGGSATVSTVLESKKMSSVTACDLNFNKNQEVSLGKNEIQIQYCSEVETSGDYQKDRKKQNARWEALLKVAEIYSRKLEEELKKMVGSLRDGERVGKWSYKLSRDNTGPRTKVKM</sequence>
<dbReference type="EMBL" id="CACTIH010000210">
    <property type="protein sequence ID" value="CAA2957162.1"/>
    <property type="molecule type" value="Genomic_DNA"/>
</dbReference>